<organism evidence="1 2">
    <name type="scientific">Trichostrongylus colubriformis</name>
    <name type="common">Black scour worm</name>
    <dbReference type="NCBI Taxonomy" id="6319"/>
    <lineage>
        <taxon>Eukaryota</taxon>
        <taxon>Metazoa</taxon>
        <taxon>Ecdysozoa</taxon>
        <taxon>Nematoda</taxon>
        <taxon>Chromadorea</taxon>
        <taxon>Rhabditida</taxon>
        <taxon>Rhabditina</taxon>
        <taxon>Rhabditomorpha</taxon>
        <taxon>Strongyloidea</taxon>
        <taxon>Trichostrongylidae</taxon>
        <taxon>Trichostrongylus</taxon>
    </lineage>
</organism>
<reference evidence="1 2" key="1">
    <citation type="submission" date="2019-10" db="EMBL/GenBank/DDBJ databases">
        <title>Assembly and Annotation for the nematode Trichostrongylus colubriformis.</title>
        <authorList>
            <person name="Martin J."/>
        </authorList>
    </citation>
    <scope>NUCLEOTIDE SEQUENCE [LARGE SCALE GENOMIC DNA]</scope>
    <source>
        <strain evidence="1">G859</strain>
        <tissue evidence="1">Whole worm</tissue>
    </source>
</reference>
<dbReference type="Proteomes" id="UP001331761">
    <property type="component" value="Unassembled WGS sequence"/>
</dbReference>
<comment type="caution">
    <text evidence="1">The sequence shown here is derived from an EMBL/GenBank/DDBJ whole genome shotgun (WGS) entry which is preliminary data.</text>
</comment>
<accession>A0AAN8FGL8</accession>
<proteinExistence type="predicted"/>
<dbReference type="AlphaFoldDB" id="A0AAN8FGL8"/>
<evidence type="ECO:0000313" key="2">
    <source>
        <dbReference type="Proteomes" id="UP001331761"/>
    </source>
</evidence>
<protein>
    <submittedName>
        <fullName evidence="1">Uncharacterized protein</fullName>
    </submittedName>
</protein>
<dbReference type="EMBL" id="WIXE01009139">
    <property type="protein sequence ID" value="KAK5978690.1"/>
    <property type="molecule type" value="Genomic_DNA"/>
</dbReference>
<gene>
    <name evidence="1" type="ORF">GCK32_021296</name>
</gene>
<keyword evidence="2" id="KW-1185">Reference proteome</keyword>
<name>A0AAN8FGL8_TRICO</name>
<sequence>MFSVCIKYERSALRFSEQCRVMLFDGSALVLHRDVFMFHFSSPEVAKVKFEFYLFLCVQ</sequence>
<evidence type="ECO:0000313" key="1">
    <source>
        <dbReference type="EMBL" id="KAK5978690.1"/>
    </source>
</evidence>